<dbReference type="Gene3D" id="1.10.260.40">
    <property type="entry name" value="lambda repressor-like DNA-binding domains"/>
    <property type="match status" value="1"/>
</dbReference>
<dbReference type="InterPro" id="IPR010982">
    <property type="entry name" value="Lambda_DNA-bd_dom_sf"/>
</dbReference>
<reference evidence="1" key="1">
    <citation type="journal article" date="2023" name="Int. J. Syst. Evol. Microbiol.">
        <title>Sinisalibacter aestuarii sp. nov., isolated from estuarine sediment of the Arakawa River.</title>
        <authorList>
            <person name="Arafat S.T."/>
            <person name="Hirano S."/>
            <person name="Sato A."/>
            <person name="Takeuchi K."/>
            <person name="Yasuda T."/>
            <person name="Terahara T."/>
            <person name="Hamada M."/>
            <person name="Kobayashi T."/>
        </authorList>
    </citation>
    <scope>NUCLEOTIDE SEQUENCE</scope>
    <source>
        <strain evidence="1">B-399</strain>
    </source>
</reference>
<protein>
    <recommendedName>
        <fullName evidence="3">DUF2384 domain-containing protein</fullName>
    </recommendedName>
</protein>
<evidence type="ECO:0000313" key="2">
    <source>
        <dbReference type="Proteomes" id="UP001144205"/>
    </source>
</evidence>
<dbReference type="Proteomes" id="UP001144205">
    <property type="component" value="Unassembled WGS sequence"/>
</dbReference>
<dbReference type="RefSeq" id="WP_281843473.1">
    <property type="nucleotide sequence ID" value="NZ_BROH01000012.1"/>
</dbReference>
<proteinExistence type="predicted"/>
<organism evidence="1 2">
    <name type="scientific">Sinisalibacter aestuarii</name>
    <dbReference type="NCBI Taxonomy" id="2949426"/>
    <lineage>
        <taxon>Bacteria</taxon>
        <taxon>Pseudomonadati</taxon>
        <taxon>Pseudomonadota</taxon>
        <taxon>Alphaproteobacteria</taxon>
        <taxon>Rhodobacterales</taxon>
        <taxon>Roseobacteraceae</taxon>
        <taxon>Sinisalibacter</taxon>
    </lineage>
</organism>
<sequence length="116" mass="13154">MNQLHMTPVARNIEDLSKDGGLKGTDIANITSVSKATVSRWKSGSLNPQPKNELVLSDLHYVVQRLRDFYTSAEIRAWLYARHPQLSDERAIDLIHEGRTEDVLKVINRLAAEVFL</sequence>
<dbReference type="SUPFAM" id="SSF47413">
    <property type="entry name" value="lambda repressor-like DNA-binding domains"/>
    <property type="match status" value="1"/>
</dbReference>
<name>A0ABQ5LWU2_9RHOB</name>
<accession>A0ABQ5LWU2</accession>
<dbReference type="EMBL" id="BROH01000012">
    <property type="protein sequence ID" value="GKY89449.1"/>
    <property type="molecule type" value="Genomic_DNA"/>
</dbReference>
<keyword evidence="2" id="KW-1185">Reference proteome</keyword>
<evidence type="ECO:0000313" key="1">
    <source>
        <dbReference type="EMBL" id="GKY89449.1"/>
    </source>
</evidence>
<evidence type="ECO:0008006" key="3">
    <source>
        <dbReference type="Google" id="ProtNLM"/>
    </source>
</evidence>
<comment type="caution">
    <text evidence="1">The sequence shown here is derived from an EMBL/GenBank/DDBJ whole genome shotgun (WGS) entry which is preliminary data.</text>
</comment>
<gene>
    <name evidence="1" type="ORF">STA1M1_33180</name>
</gene>